<keyword evidence="3" id="KW-1185">Reference proteome</keyword>
<evidence type="ECO:0000256" key="1">
    <source>
        <dbReference type="SAM" id="MobiDB-lite"/>
    </source>
</evidence>
<comment type="caution">
    <text evidence="2">The sequence shown here is derived from an EMBL/GenBank/DDBJ whole genome shotgun (WGS) entry which is preliminary data.</text>
</comment>
<dbReference type="AlphaFoldDB" id="A0AAW1XX17"/>
<protein>
    <submittedName>
        <fullName evidence="2">Uncharacterized protein</fullName>
    </submittedName>
</protein>
<feature type="region of interest" description="Disordered" evidence="1">
    <location>
        <begin position="1"/>
        <end position="27"/>
    </location>
</feature>
<dbReference type="Proteomes" id="UP001457282">
    <property type="component" value="Unassembled WGS sequence"/>
</dbReference>
<name>A0AAW1XX17_RUBAR</name>
<gene>
    <name evidence="2" type="ORF">M0R45_017746</name>
</gene>
<evidence type="ECO:0000313" key="3">
    <source>
        <dbReference type="Proteomes" id="UP001457282"/>
    </source>
</evidence>
<proteinExistence type="predicted"/>
<organism evidence="2 3">
    <name type="scientific">Rubus argutus</name>
    <name type="common">Southern blackberry</name>
    <dbReference type="NCBI Taxonomy" id="59490"/>
    <lineage>
        <taxon>Eukaryota</taxon>
        <taxon>Viridiplantae</taxon>
        <taxon>Streptophyta</taxon>
        <taxon>Embryophyta</taxon>
        <taxon>Tracheophyta</taxon>
        <taxon>Spermatophyta</taxon>
        <taxon>Magnoliopsida</taxon>
        <taxon>eudicotyledons</taxon>
        <taxon>Gunneridae</taxon>
        <taxon>Pentapetalae</taxon>
        <taxon>rosids</taxon>
        <taxon>fabids</taxon>
        <taxon>Rosales</taxon>
        <taxon>Rosaceae</taxon>
        <taxon>Rosoideae</taxon>
        <taxon>Rosoideae incertae sedis</taxon>
        <taxon>Rubus</taxon>
    </lineage>
</organism>
<accession>A0AAW1XX17</accession>
<sequence>MFSNHQGEGEGAGVRNGLPGLHRDPGAYGSQLKSTKLCSVKWRTLYLANGPKPSNRDSDTARHTMQIRQVHILPKQVRCAHCPQHRDHSLVLLGDYDGFTWPARQFPSLSPWSRRALAIRGVPGGVRLKTLKGNGTTEPPPMHGSAYLEVGSFILLWRLACCASVFHSVPNCRKEFSCSCNVNYSRSVDMLELLSS</sequence>
<evidence type="ECO:0000313" key="2">
    <source>
        <dbReference type="EMBL" id="KAK9941119.1"/>
    </source>
</evidence>
<dbReference type="EMBL" id="JBEDUW010000003">
    <property type="protein sequence ID" value="KAK9941119.1"/>
    <property type="molecule type" value="Genomic_DNA"/>
</dbReference>
<reference evidence="2 3" key="1">
    <citation type="journal article" date="2023" name="G3 (Bethesda)">
        <title>A chromosome-length genome assembly and annotation of blackberry (Rubus argutus, cv. 'Hillquist').</title>
        <authorList>
            <person name="Bruna T."/>
            <person name="Aryal R."/>
            <person name="Dudchenko O."/>
            <person name="Sargent D.J."/>
            <person name="Mead D."/>
            <person name="Buti M."/>
            <person name="Cavallini A."/>
            <person name="Hytonen T."/>
            <person name="Andres J."/>
            <person name="Pham M."/>
            <person name="Weisz D."/>
            <person name="Mascagni F."/>
            <person name="Usai G."/>
            <person name="Natali L."/>
            <person name="Bassil N."/>
            <person name="Fernandez G.E."/>
            <person name="Lomsadze A."/>
            <person name="Armour M."/>
            <person name="Olukolu B."/>
            <person name="Poorten T."/>
            <person name="Britton C."/>
            <person name="Davik J."/>
            <person name="Ashrafi H."/>
            <person name="Aiden E.L."/>
            <person name="Borodovsky M."/>
            <person name="Worthington M."/>
        </authorList>
    </citation>
    <scope>NUCLEOTIDE SEQUENCE [LARGE SCALE GENOMIC DNA]</scope>
    <source>
        <strain evidence="2">PI 553951</strain>
    </source>
</reference>